<dbReference type="PANTHER" id="PTHR24198">
    <property type="entry name" value="ANKYRIN REPEAT AND PROTEIN KINASE DOMAIN-CONTAINING PROTEIN"/>
    <property type="match status" value="1"/>
</dbReference>
<dbReference type="PANTHER" id="PTHR24198:SF165">
    <property type="entry name" value="ANKYRIN REPEAT-CONTAINING PROTEIN-RELATED"/>
    <property type="match status" value="1"/>
</dbReference>
<evidence type="ECO:0000259" key="5">
    <source>
        <dbReference type="PROSITE" id="PS50181"/>
    </source>
</evidence>
<feature type="region of interest" description="Disordered" evidence="4">
    <location>
        <begin position="679"/>
        <end position="705"/>
    </location>
</feature>
<evidence type="ECO:0000256" key="1">
    <source>
        <dbReference type="ARBA" id="ARBA00022737"/>
    </source>
</evidence>
<evidence type="ECO:0000313" key="7">
    <source>
        <dbReference type="Proteomes" id="UP000076881"/>
    </source>
</evidence>
<feature type="repeat" description="ANK" evidence="3">
    <location>
        <begin position="575"/>
        <end position="607"/>
    </location>
</feature>
<proteinExistence type="predicted"/>
<dbReference type="Gene3D" id="1.25.40.20">
    <property type="entry name" value="Ankyrin repeat-containing domain"/>
    <property type="match status" value="2"/>
</dbReference>
<evidence type="ECO:0000256" key="3">
    <source>
        <dbReference type="PROSITE-ProRule" id="PRU00023"/>
    </source>
</evidence>
<evidence type="ECO:0000256" key="4">
    <source>
        <dbReference type="SAM" id="MobiDB-lite"/>
    </source>
</evidence>
<organism evidence="6 7">
    <name type="scientific">Akanthomyces lecanii RCEF 1005</name>
    <dbReference type="NCBI Taxonomy" id="1081108"/>
    <lineage>
        <taxon>Eukaryota</taxon>
        <taxon>Fungi</taxon>
        <taxon>Dikarya</taxon>
        <taxon>Ascomycota</taxon>
        <taxon>Pezizomycotina</taxon>
        <taxon>Sordariomycetes</taxon>
        <taxon>Hypocreomycetidae</taxon>
        <taxon>Hypocreales</taxon>
        <taxon>Cordycipitaceae</taxon>
        <taxon>Akanthomyces</taxon>
        <taxon>Cordyceps confragosa</taxon>
    </lineage>
</organism>
<dbReference type="OrthoDB" id="4772757at2759"/>
<dbReference type="Proteomes" id="UP000076881">
    <property type="component" value="Unassembled WGS sequence"/>
</dbReference>
<feature type="repeat" description="ANK" evidence="3">
    <location>
        <begin position="608"/>
        <end position="640"/>
    </location>
</feature>
<evidence type="ECO:0000313" key="6">
    <source>
        <dbReference type="EMBL" id="OAA72021.1"/>
    </source>
</evidence>
<dbReference type="AlphaFoldDB" id="A0A168D0I3"/>
<dbReference type="InterPro" id="IPR036770">
    <property type="entry name" value="Ankyrin_rpt-contain_sf"/>
</dbReference>
<dbReference type="PROSITE" id="PS50297">
    <property type="entry name" value="ANK_REP_REGION"/>
    <property type="match status" value="5"/>
</dbReference>
<dbReference type="SMART" id="SM00256">
    <property type="entry name" value="FBOX"/>
    <property type="match status" value="1"/>
</dbReference>
<sequence>MPSKKRKASAIKAYTSQRQKVAKYQANNRTFINLPNEIITLISECLPQVDLNSLCLVNRHCLAVVERTLYIKDAVNEYSESLLWSAIHNSPATTRKAVSAGAKIDGWKAKPHPKHPVHREDTEAAERDPIYGNRARVPLAHCDQSPLFIAAYQGHLDVCKILLSNGAAPGWKTPWENYMTPASAAAAKGHLKVLVHLHDLGYDLPGDRCYHGTVLHSAVHHGRARVVEFLVNTAGINIAEKNGKGLTALALSVSSQPAAILRCLLKMTPPKDPSITEALSQVIERCHPNFADIILDSNKIDWSHTTRSGETLLVQTIQQDRPYFLNLLLERGRFNLNVRSSNGLTLLMQARQNPGYRGALLEILLKSDKISLVDKIAMGEEVFFENLRRSDCDKLLALLLKEGLAGDDHVAHLHGAASHGKHKIIRLLVEDFGVPVDAKMPNGCTALKDAFLRQDSETTKCLCELGASSILRGLDFLPMLHHAARYGPVPMIRALLGGGVDPNKTTPGSEQSALHFACASGNLDRVTALLNNGADRMLRDADGLTAYHLAARTGRQKLVKWLLSGRRHPDPLLQEGPTLLHEACRGGNVPIAKLLLKRKCNIEARTDRGETALHIAVAQSNLGIVQLLLSSGADTLAEDKDGSTPVSLAAKTGNDEIRNALQQKKAQFRSPIHIDKIAAEKASGVQNGSDGEERQLRRSSRCRVA</sequence>
<dbReference type="PROSITE" id="PS50088">
    <property type="entry name" value="ANK_REPEAT"/>
    <property type="match status" value="5"/>
</dbReference>
<evidence type="ECO:0000256" key="2">
    <source>
        <dbReference type="ARBA" id="ARBA00023043"/>
    </source>
</evidence>
<dbReference type="EMBL" id="AZHF01000008">
    <property type="protein sequence ID" value="OAA72021.1"/>
    <property type="molecule type" value="Genomic_DNA"/>
</dbReference>
<comment type="caution">
    <text evidence="6">The sequence shown here is derived from an EMBL/GenBank/DDBJ whole genome shotgun (WGS) entry which is preliminary data.</text>
</comment>
<feature type="repeat" description="ANK" evidence="3">
    <location>
        <begin position="509"/>
        <end position="541"/>
    </location>
</feature>
<feature type="domain" description="F-box" evidence="5">
    <location>
        <begin position="28"/>
        <end position="74"/>
    </location>
</feature>
<dbReference type="InterPro" id="IPR001810">
    <property type="entry name" value="F-box_dom"/>
</dbReference>
<dbReference type="SMART" id="SM00248">
    <property type="entry name" value="ANK"/>
    <property type="match status" value="14"/>
</dbReference>
<dbReference type="PROSITE" id="PS50181">
    <property type="entry name" value="FBOX"/>
    <property type="match status" value="1"/>
</dbReference>
<feature type="repeat" description="ANK" evidence="3">
    <location>
        <begin position="542"/>
        <end position="564"/>
    </location>
</feature>
<reference evidence="6 7" key="1">
    <citation type="journal article" date="2016" name="Genome Biol. Evol.">
        <title>Divergent and convergent evolution of fungal pathogenicity.</title>
        <authorList>
            <person name="Shang Y."/>
            <person name="Xiao G."/>
            <person name="Zheng P."/>
            <person name="Cen K."/>
            <person name="Zhan S."/>
            <person name="Wang C."/>
        </authorList>
    </citation>
    <scope>NUCLEOTIDE SEQUENCE [LARGE SCALE GENOMIC DNA]</scope>
    <source>
        <strain evidence="6 7">RCEF 1005</strain>
    </source>
</reference>
<gene>
    <name evidence="6" type="ORF">LEL_09256</name>
</gene>
<keyword evidence="1" id="KW-0677">Repeat</keyword>
<keyword evidence="2 3" id="KW-0040">ANK repeat</keyword>
<accession>A0A168D0I3</accession>
<keyword evidence="7" id="KW-1185">Reference proteome</keyword>
<dbReference type="InterPro" id="IPR002110">
    <property type="entry name" value="Ankyrin_rpt"/>
</dbReference>
<protein>
    <submittedName>
        <fullName evidence="6">Ankyrin repeat-containing domain protein</fullName>
    </submittedName>
</protein>
<dbReference type="STRING" id="1081108.A0A168D0I3"/>
<name>A0A168D0I3_CORDF</name>
<dbReference type="SUPFAM" id="SSF48403">
    <property type="entry name" value="Ankyrin repeat"/>
    <property type="match status" value="2"/>
</dbReference>
<feature type="repeat" description="ANK" evidence="3">
    <location>
        <begin position="142"/>
        <end position="167"/>
    </location>
</feature>
<dbReference type="Pfam" id="PF12796">
    <property type="entry name" value="Ank_2"/>
    <property type="match status" value="3"/>
</dbReference>